<sequence length="109" mass="11809">MIETAIGPVGVGINPLLSTRPFTDQLMDPILNNDEVKISYQSSVPVGSVFEIPCEEQTKTKEVPIWCVTLFFPYGDSWMDESSLSSVTLCAAPKNGLTANLVRHPGPLG</sequence>
<name>A0A1L6MWL9_9BACT</name>
<dbReference type="STRING" id="1882918.BCY86_04080"/>
<gene>
    <name evidence="1" type="ORF">BCY86_04080</name>
</gene>
<evidence type="ECO:0000313" key="2">
    <source>
        <dbReference type="Proteomes" id="UP000185544"/>
    </source>
</evidence>
<protein>
    <submittedName>
        <fullName evidence="1">Uncharacterized protein</fullName>
    </submittedName>
</protein>
<dbReference type="KEGG" id="pabo:BCY86_04080"/>
<accession>A0A1L6MWL9</accession>
<dbReference type="EMBL" id="CP016908">
    <property type="protein sequence ID" value="APR99950.1"/>
    <property type="molecule type" value="Genomic_DNA"/>
</dbReference>
<evidence type="ECO:0000313" key="1">
    <source>
        <dbReference type="EMBL" id="APR99950.1"/>
    </source>
</evidence>
<keyword evidence="2" id="KW-1185">Reference proteome</keyword>
<dbReference type="AlphaFoldDB" id="A0A1L6MWL9"/>
<reference evidence="1 2" key="1">
    <citation type="submission" date="2016-08" db="EMBL/GenBank/DDBJ databases">
        <title>Identification and validation of antigenic proteins from Pajaroellobacter abortibovis using de-novo genome sequence assembly and reverse vaccinology.</title>
        <authorList>
            <person name="Welly B.T."/>
            <person name="Miller M.R."/>
            <person name="Stott J.L."/>
            <person name="Blanchard M.T."/>
            <person name="Islas-Trejo A.D."/>
            <person name="O'Rourke S.M."/>
            <person name="Young A.E."/>
            <person name="Medrano J.F."/>
            <person name="Van Eenennaam A.L."/>
        </authorList>
    </citation>
    <scope>NUCLEOTIDE SEQUENCE [LARGE SCALE GENOMIC DNA]</scope>
    <source>
        <strain evidence="1 2">BTF92-0548A/99-0131</strain>
    </source>
</reference>
<organism evidence="1 2">
    <name type="scientific">Pajaroellobacter abortibovis</name>
    <dbReference type="NCBI Taxonomy" id="1882918"/>
    <lineage>
        <taxon>Bacteria</taxon>
        <taxon>Pseudomonadati</taxon>
        <taxon>Myxococcota</taxon>
        <taxon>Polyangia</taxon>
        <taxon>Polyangiales</taxon>
        <taxon>Polyangiaceae</taxon>
    </lineage>
</organism>
<proteinExistence type="predicted"/>
<dbReference type="Proteomes" id="UP000185544">
    <property type="component" value="Chromosome"/>
</dbReference>